<organism evidence="3 4">
    <name type="scientific">Gimesia chilikensis</name>
    <dbReference type="NCBI Taxonomy" id="2605989"/>
    <lineage>
        <taxon>Bacteria</taxon>
        <taxon>Pseudomonadati</taxon>
        <taxon>Planctomycetota</taxon>
        <taxon>Planctomycetia</taxon>
        <taxon>Planctomycetales</taxon>
        <taxon>Planctomycetaceae</taxon>
        <taxon>Gimesia</taxon>
    </lineage>
</organism>
<evidence type="ECO:0000256" key="1">
    <source>
        <dbReference type="SAM" id="MobiDB-lite"/>
    </source>
</evidence>
<name>A0A517PRX1_9PLAN</name>
<dbReference type="Proteomes" id="UP000320421">
    <property type="component" value="Chromosome"/>
</dbReference>
<keyword evidence="2" id="KW-0732">Signal</keyword>
<feature type="signal peptide" evidence="2">
    <location>
        <begin position="1"/>
        <end position="29"/>
    </location>
</feature>
<feature type="compositionally biased region" description="Polar residues" evidence="1">
    <location>
        <begin position="139"/>
        <end position="156"/>
    </location>
</feature>
<dbReference type="EMBL" id="CP036266">
    <property type="protein sequence ID" value="QDT22125.1"/>
    <property type="molecule type" value="Genomic_DNA"/>
</dbReference>
<evidence type="ECO:0000313" key="4">
    <source>
        <dbReference type="Proteomes" id="UP000320421"/>
    </source>
</evidence>
<feature type="region of interest" description="Disordered" evidence="1">
    <location>
        <begin position="115"/>
        <end position="162"/>
    </location>
</feature>
<keyword evidence="4" id="KW-1185">Reference proteome</keyword>
<evidence type="ECO:0008006" key="5">
    <source>
        <dbReference type="Google" id="ProtNLM"/>
    </source>
</evidence>
<protein>
    <recommendedName>
        <fullName evidence="5">Carboxypeptidase regulatory-like domain-containing protein</fullName>
    </recommendedName>
</protein>
<dbReference type="AlphaFoldDB" id="A0A517PRX1"/>
<feature type="chain" id="PRO_5021839240" description="Carboxypeptidase regulatory-like domain-containing protein" evidence="2">
    <location>
        <begin position="30"/>
        <end position="162"/>
    </location>
</feature>
<dbReference type="SUPFAM" id="SSF49478">
    <property type="entry name" value="Cna protein B-type domain"/>
    <property type="match status" value="1"/>
</dbReference>
<proteinExistence type="predicted"/>
<evidence type="ECO:0000313" key="3">
    <source>
        <dbReference type="EMBL" id="QDT22125.1"/>
    </source>
</evidence>
<gene>
    <name evidence="3" type="ORF">HG66A1_39320</name>
</gene>
<accession>A0A517PRX1</accession>
<dbReference type="RefSeq" id="WP_145187492.1">
    <property type="nucleotide sequence ID" value="NZ_CP036266.1"/>
</dbReference>
<dbReference type="OrthoDB" id="280880at2"/>
<evidence type="ECO:0000256" key="2">
    <source>
        <dbReference type="SAM" id="SignalP"/>
    </source>
</evidence>
<sequence precursor="true">MLTLNLRPVQTGILLAAAALLLPGCGASSEQPDFVSELVPVTGTVTLDGAPLEGVMVNFMPQEGNAIAYGLTDASGKYSLQPQMSGQAEKESSGALPGEYQVYISKLVLPDGTAVPEGLSDAEAEEKGAKQLLPPKYSSPANSSLKATVEKGQTTVDFDLKK</sequence>
<reference evidence="3 4" key="1">
    <citation type="submission" date="2019-02" db="EMBL/GenBank/DDBJ databases">
        <title>Deep-cultivation of Planctomycetes and their phenomic and genomic characterization uncovers novel biology.</title>
        <authorList>
            <person name="Wiegand S."/>
            <person name="Jogler M."/>
            <person name="Boedeker C."/>
            <person name="Pinto D."/>
            <person name="Vollmers J."/>
            <person name="Rivas-Marin E."/>
            <person name="Kohn T."/>
            <person name="Peeters S.H."/>
            <person name="Heuer A."/>
            <person name="Rast P."/>
            <person name="Oberbeckmann S."/>
            <person name="Bunk B."/>
            <person name="Jeske O."/>
            <person name="Meyerdierks A."/>
            <person name="Storesund J.E."/>
            <person name="Kallscheuer N."/>
            <person name="Luecker S."/>
            <person name="Lage O.M."/>
            <person name="Pohl T."/>
            <person name="Merkel B.J."/>
            <person name="Hornburger P."/>
            <person name="Mueller R.-W."/>
            <person name="Bruemmer F."/>
            <person name="Labrenz M."/>
            <person name="Spormann A.M."/>
            <person name="Op den Camp H."/>
            <person name="Overmann J."/>
            <person name="Amann R."/>
            <person name="Jetten M.S.M."/>
            <person name="Mascher T."/>
            <person name="Medema M.H."/>
            <person name="Devos D.P."/>
            <person name="Kaster A.-K."/>
            <person name="Ovreas L."/>
            <person name="Rohde M."/>
            <person name="Galperin M.Y."/>
            <person name="Jogler C."/>
        </authorList>
    </citation>
    <scope>NUCLEOTIDE SEQUENCE [LARGE SCALE GENOMIC DNA]</scope>
    <source>
        <strain evidence="3 4">HG66A1</strain>
    </source>
</reference>